<accession>A0A0F2MDH2</accession>
<dbReference type="RefSeq" id="XP_016590409.1">
    <property type="nucleotide sequence ID" value="XM_016734481.1"/>
</dbReference>
<sequence>MKSTGFEGEGSAANNLNGARPVWSLRCVRGVATRCQRCENRHYSCEEVPALVMGNVRAALRSIADVVDLSMGLDEELSRALLHIAGEFMHRLVVLVRGHKRAYGLVTGPNGAVSRAAYGGVVMESRAARDRMLLASNDGGTNPERFYLRLGAGDPLHQSGSRTAAFSWTWLVAMRPNRVSRSSTSTVASGALIPLLPSALLPWFACEPALGRRYVEGFFFLWVLSDTSARHARLPGGNHVSTPERTRIMAGLLTLI</sequence>
<dbReference type="EMBL" id="AXCR01000004">
    <property type="protein sequence ID" value="KJR87733.1"/>
    <property type="molecule type" value="Genomic_DNA"/>
</dbReference>
<reference evidence="1 2" key="2">
    <citation type="journal article" date="2015" name="Eukaryot. Cell">
        <title>Asexual propagation of a virulent clone complex in a human and feline outbreak of sporotrichosis.</title>
        <authorList>
            <person name="Teixeira Mde M."/>
            <person name="Rodrigues A.M."/>
            <person name="Tsui C.K."/>
            <person name="de Almeida L.G."/>
            <person name="Van Diepeningen A.D."/>
            <person name="van den Ende B.G."/>
            <person name="Fernandes G.F."/>
            <person name="Kano R."/>
            <person name="Hamelin R.C."/>
            <person name="Lopes-Bezerra L.M."/>
            <person name="Vasconcelos A.T."/>
            <person name="de Hoog S."/>
            <person name="de Camargo Z.P."/>
            <person name="Felipe M.S."/>
        </authorList>
    </citation>
    <scope>NUCLEOTIDE SEQUENCE [LARGE SCALE GENOMIC DNA]</scope>
    <source>
        <strain evidence="1 2">1099-18</strain>
    </source>
</reference>
<dbReference type="AlphaFoldDB" id="A0A0F2MDH2"/>
<gene>
    <name evidence="1" type="ORF">SPSK_07826</name>
</gene>
<dbReference type="GeneID" id="27669758"/>
<evidence type="ECO:0000313" key="2">
    <source>
        <dbReference type="Proteomes" id="UP000033710"/>
    </source>
</evidence>
<comment type="caution">
    <text evidence="1">The sequence shown here is derived from an EMBL/GenBank/DDBJ whole genome shotgun (WGS) entry which is preliminary data.</text>
</comment>
<dbReference type="OrthoDB" id="10445870at2759"/>
<evidence type="ECO:0000313" key="1">
    <source>
        <dbReference type="EMBL" id="KJR87733.1"/>
    </source>
</evidence>
<dbReference type="KEGG" id="ssck:SPSK_07826"/>
<proteinExistence type="predicted"/>
<dbReference type="Proteomes" id="UP000033710">
    <property type="component" value="Unassembled WGS sequence"/>
</dbReference>
<reference evidence="1 2" key="1">
    <citation type="journal article" date="2014" name="BMC Genomics">
        <title>Comparative genomics of the major fungal agents of human and animal Sporotrichosis: Sporothrix schenckii and Sporothrix brasiliensis.</title>
        <authorList>
            <person name="Teixeira M.M."/>
            <person name="de Almeida L.G."/>
            <person name="Kubitschek-Barreira P."/>
            <person name="Alves F.L."/>
            <person name="Kioshima E.S."/>
            <person name="Abadio A.K."/>
            <person name="Fernandes L."/>
            <person name="Derengowski L.S."/>
            <person name="Ferreira K.S."/>
            <person name="Souza R.C."/>
            <person name="Ruiz J.C."/>
            <person name="de Andrade N.C."/>
            <person name="Paes H.C."/>
            <person name="Nicola A.M."/>
            <person name="Albuquerque P."/>
            <person name="Gerber A.L."/>
            <person name="Martins V.P."/>
            <person name="Peconick L.D."/>
            <person name="Neto A.V."/>
            <person name="Chaucanez C.B."/>
            <person name="Silva P.A."/>
            <person name="Cunha O.L."/>
            <person name="de Oliveira F.F."/>
            <person name="dos Santos T.C."/>
            <person name="Barros A.L."/>
            <person name="Soares M.A."/>
            <person name="de Oliveira L.M."/>
            <person name="Marini M.M."/>
            <person name="Villalobos-Duno H."/>
            <person name="Cunha M.M."/>
            <person name="de Hoog S."/>
            <person name="da Silveira J.F."/>
            <person name="Henrissat B."/>
            <person name="Nino-Vega G.A."/>
            <person name="Cisalpino P.S."/>
            <person name="Mora-Montes H.M."/>
            <person name="Almeida S.R."/>
            <person name="Stajich J.E."/>
            <person name="Lopes-Bezerra L.M."/>
            <person name="Vasconcelos A.T."/>
            <person name="Felipe M.S."/>
        </authorList>
    </citation>
    <scope>NUCLEOTIDE SEQUENCE [LARGE SCALE GENOMIC DNA]</scope>
    <source>
        <strain evidence="1 2">1099-18</strain>
    </source>
</reference>
<protein>
    <submittedName>
        <fullName evidence="1">Uncharacterized protein</fullName>
    </submittedName>
</protein>
<name>A0A0F2MDH2_SPOSC</name>
<dbReference type="VEuPathDB" id="FungiDB:SPSK_07826"/>
<organism evidence="1 2">
    <name type="scientific">Sporothrix schenckii 1099-18</name>
    <dbReference type="NCBI Taxonomy" id="1397361"/>
    <lineage>
        <taxon>Eukaryota</taxon>
        <taxon>Fungi</taxon>
        <taxon>Dikarya</taxon>
        <taxon>Ascomycota</taxon>
        <taxon>Pezizomycotina</taxon>
        <taxon>Sordariomycetes</taxon>
        <taxon>Sordariomycetidae</taxon>
        <taxon>Ophiostomatales</taxon>
        <taxon>Ophiostomataceae</taxon>
        <taxon>Sporothrix</taxon>
    </lineage>
</organism>